<protein>
    <recommendedName>
        <fullName evidence="4">FAD-binding domain-containing protein</fullName>
    </recommendedName>
</protein>
<proteinExistence type="predicted"/>
<dbReference type="InterPro" id="IPR050641">
    <property type="entry name" value="RIFMO-like"/>
</dbReference>
<dbReference type="AlphaFoldDB" id="A0A6A6FUB7"/>
<reference evidence="5" key="1">
    <citation type="journal article" date="2020" name="Stud. Mycol.">
        <title>101 Dothideomycetes genomes: a test case for predicting lifestyles and emergence of pathogens.</title>
        <authorList>
            <person name="Haridas S."/>
            <person name="Albert R."/>
            <person name="Binder M."/>
            <person name="Bloem J."/>
            <person name="Labutti K."/>
            <person name="Salamov A."/>
            <person name="Andreopoulos B."/>
            <person name="Baker S."/>
            <person name="Barry K."/>
            <person name="Bills G."/>
            <person name="Bluhm B."/>
            <person name="Cannon C."/>
            <person name="Castanera R."/>
            <person name="Culley D."/>
            <person name="Daum C."/>
            <person name="Ezra D."/>
            <person name="Gonzalez J."/>
            <person name="Henrissat B."/>
            <person name="Kuo A."/>
            <person name="Liang C."/>
            <person name="Lipzen A."/>
            <person name="Lutzoni F."/>
            <person name="Magnuson J."/>
            <person name="Mondo S."/>
            <person name="Nolan M."/>
            <person name="Ohm R."/>
            <person name="Pangilinan J."/>
            <person name="Park H.-J."/>
            <person name="Ramirez L."/>
            <person name="Alfaro M."/>
            <person name="Sun H."/>
            <person name="Tritt A."/>
            <person name="Yoshinaga Y."/>
            <person name="Zwiers L.-H."/>
            <person name="Turgeon B."/>
            <person name="Goodwin S."/>
            <person name="Spatafora J."/>
            <person name="Crous P."/>
            <person name="Grigoriev I."/>
        </authorList>
    </citation>
    <scope>NUCLEOTIDE SEQUENCE</scope>
    <source>
        <strain evidence="5">SCOH1-5</strain>
    </source>
</reference>
<dbReference type="GO" id="GO:0016709">
    <property type="term" value="F:oxidoreductase activity, acting on paired donors, with incorporation or reduction of molecular oxygen, NAD(P)H as one donor, and incorporation of one atom of oxygen"/>
    <property type="evidence" value="ECO:0007669"/>
    <property type="project" value="UniProtKB-ARBA"/>
</dbReference>
<evidence type="ECO:0000256" key="1">
    <source>
        <dbReference type="ARBA" id="ARBA00022630"/>
    </source>
</evidence>
<dbReference type="InterPro" id="IPR002938">
    <property type="entry name" value="FAD-bd"/>
</dbReference>
<keyword evidence="1" id="KW-0285">Flavoprotein</keyword>
<dbReference type="SUPFAM" id="SSF51905">
    <property type="entry name" value="FAD/NAD(P)-binding domain"/>
    <property type="match status" value="1"/>
</dbReference>
<evidence type="ECO:0000259" key="4">
    <source>
        <dbReference type="Pfam" id="PF01494"/>
    </source>
</evidence>
<feature type="domain" description="FAD-binding" evidence="4">
    <location>
        <begin position="86"/>
        <end position="171"/>
    </location>
</feature>
<sequence length="453" mass="51068">QPLYDLFWPEGWHFCSPPGKSTACGRFGPHDQHFWRHELRQDQWDDVTMDAEKLLWENLTPVIARHEDANGRSFGRAVTFPRDCIEILRCRPFAFTHKVVNRWFHRRVILIGDAAHVFPPFGGQGIASGVRDAHQLAWRIRLLNVLDNKSTGKQEEILNAWAAERAQSIKTAAKLTKLNGMLCNQQISFIFYALRWVEWLLSVFLRLKQPYDPQKSTERAGFQDVAGGFFLKDHGGGQKLPQIYIDSINGRELLSDNILRHAKSIFHLIALVHGNVNLGFNREEFEDMLSECRVPETVLCAASLTLLSTAPNQSASISSSSSAAPTMRKFAPIPLRRLSPSQARPGYEVGAFASRFGKNTKYIIARPDLFCFRYCQGFGGATRMFVPARGGLSVALHSETRNCSAKDTAMLDEGRFVTIVHRRDEVGTGENLKKKDRHTFPQGGRVYVSGLQA</sequence>
<accession>A0A6A6FUB7</accession>
<gene>
    <name evidence="5" type="ORF">CERZMDRAFT_32887</name>
</gene>
<feature type="non-terminal residue" evidence="5">
    <location>
        <position position="1"/>
    </location>
</feature>
<dbReference type="OrthoDB" id="2096480at2759"/>
<keyword evidence="2" id="KW-0274">FAD</keyword>
<name>A0A6A6FUB7_9PEZI</name>
<dbReference type="PANTHER" id="PTHR43004:SF17">
    <property type="entry name" value="PUTATIVE-RELATED"/>
    <property type="match status" value="1"/>
</dbReference>
<organism evidence="5 6">
    <name type="scientific">Cercospora zeae-maydis SCOH1-5</name>
    <dbReference type="NCBI Taxonomy" id="717836"/>
    <lineage>
        <taxon>Eukaryota</taxon>
        <taxon>Fungi</taxon>
        <taxon>Dikarya</taxon>
        <taxon>Ascomycota</taxon>
        <taxon>Pezizomycotina</taxon>
        <taxon>Dothideomycetes</taxon>
        <taxon>Dothideomycetidae</taxon>
        <taxon>Mycosphaerellales</taxon>
        <taxon>Mycosphaerellaceae</taxon>
        <taxon>Cercospora</taxon>
    </lineage>
</organism>
<dbReference type="Proteomes" id="UP000799539">
    <property type="component" value="Unassembled WGS sequence"/>
</dbReference>
<keyword evidence="6" id="KW-1185">Reference proteome</keyword>
<dbReference type="Gene3D" id="3.50.50.60">
    <property type="entry name" value="FAD/NAD(P)-binding domain"/>
    <property type="match status" value="1"/>
</dbReference>
<dbReference type="PANTHER" id="PTHR43004">
    <property type="entry name" value="TRK SYSTEM POTASSIUM UPTAKE PROTEIN"/>
    <property type="match status" value="1"/>
</dbReference>
<dbReference type="PRINTS" id="PR00420">
    <property type="entry name" value="RNGMNOXGNASE"/>
</dbReference>
<dbReference type="GO" id="GO:0071949">
    <property type="term" value="F:FAD binding"/>
    <property type="evidence" value="ECO:0007669"/>
    <property type="project" value="InterPro"/>
</dbReference>
<evidence type="ECO:0000313" key="5">
    <source>
        <dbReference type="EMBL" id="KAF2217095.1"/>
    </source>
</evidence>
<evidence type="ECO:0000313" key="6">
    <source>
        <dbReference type="Proteomes" id="UP000799539"/>
    </source>
</evidence>
<evidence type="ECO:0000256" key="2">
    <source>
        <dbReference type="ARBA" id="ARBA00022827"/>
    </source>
</evidence>
<keyword evidence="3" id="KW-0560">Oxidoreductase</keyword>
<evidence type="ECO:0000256" key="3">
    <source>
        <dbReference type="ARBA" id="ARBA00023002"/>
    </source>
</evidence>
<dbReference type="EMBL" id="ML992663">
    <property type="protein sequence ID" value="KAF2217095.1"/>
    <property type="molecule type" value="Genomic_DNA"/>
</dbReference>
<dbReference type="InterPro" id="IPR036188">
    <property type="entry name" value="FAD/NAD-bd_sf"/>
</dbReference>
<dbReference type="Gene3D" id="3.30.9.10">
    <property type="entry name" value="D-Amino Acid Oxidase, subunit A, domain 2"/>
    <property type="match status" value="1"/>
</dbReference>
<dbReference type="Pfam" id="PF01494">
    <property type="entry name" value="FAD_binding_3"/>
    <property type="match status" value="1"/>
</dbReference>